<feature type="domain" description="Fe-containing alcohol dehydrogenase-like C-terminal" evidence="5">
    <location>
        <begin position="204"/>
        <end position="394"/>
    </location>
</feature>
<proteinExistence type="inferred from homology"/>
<dbReference type="PROSITE" id="PS00913">
    <property type="entry name" value="ADH_IRON_1"/>
    <property type="match status" value="1"/>
</dbReference>
<dbReference type="PROSITE" id="PS00060">
    <property type="entry name" value="ADH_IRON_2"/>
    <property type="match status" value="1"/>
</dbReference>
<evidence type="ECO:0000313" key="6">
    <source>
        <dbReference type="EMBL" id="HIW02415.1"/>
    </source>
</evidence>
<dbReference type="GO" id="GO:0004022">
    <property type="term" value="F:alcohol dehydrogenase (NAD+) activity"/>
    <property type="evidence" value="ECO:0007669"/>
    <property type="project" value="TreeGrafter"/>
</dbReference>
<dbReference type="FunFam" id="3.40.50.1970:FF:000003">
    <property type="entry name" value="Alcohol dehydrogenase, iron-containing"/>
    <property type="match status" value="1"/>
</dbReference>
<protein>
    <submittedName>
        <fullName evidence="6">Iron-containing alcohol dehydrogenase</fullName>
    </submittedName>
</protein>
<dbReference type="InterPro" id="IPR056798">
    <property type="entry name" value="ADH_Fe_C"/>
</dbReference>
<keyword evidence="3" id="KW-0520">NAD</keyword>
<comment type="similarity">
    <text evidence="1">Belongs to the iron-containing alcohol dehydrogenase family.</text>
</comment>
<sequence length="412" mass="45084">MNIFRTIFCRIFQAAFRLALPLLPYREPEKLTGVKDIASLLTEKHIHCAMLVTDKWLHDSGATKPLEEALAGADIKCAVYDGTRANPTVANVAEAREIYLKEGCGCIIAFGGGSSMDCAKALGARIAYPEKRLNELKGVLRVLRRIPLLIAVPTTAGTGSEVTLAAVITDSDKKYKYTMNDFTLIPRYAVLDPSVTYSLPPHLTATTGMDALTHAVEAYIGRSTTKETRRRALHATELIFANIVRAYDDGHDAEARANMLEAAYNAGIAFSKSYVGYIHAVAHSLGGQYNIPHGLANSVLLPVVLEDYGKAAHKKLHRLGVAAGVASESDSHKAGAEKFIAAIRELNRRMHIPAVLDGIEEKDIPVMAKHADREANPLYPVPVEMNARELEKFYYKVSGRKAKRSSGKEEEQ</sequence>
<name>A0A9D1Q0P4_9FIRM</name>
<dbReference type="Pfam" id="PF00465">
    <property type="entry name" value="Fe-ADH"/>
    <property type="match status" value="1"/>
</dbReference>
<reference evidence="6" key="1">
    <citation type="journal article" date="2021" name="PeerJ">
        <title>Extensive microbial diversity within the chicken gut microbiome revealed by metagenomics and culture.</title>
        <authorList>
            <person name="Gilroy R."/>
            <person name="Ravi A."/>
            <person name="Getino M."/>
            <person name="Pursley I."/>
            <person name="Horton D.L."/>
            <person name="Alikhan N.F."/>
            <person name="Baker D."/>
            <person name="Gharbi K."/>
            <person name="Hall N."/>
            <person name="Watson M."/>
            <person name="Adriaenssens E.M."/>
            <person name="Foster-Nyarko E."/>
            <person name="Jarju S."/>
            <person name="Secka A."/>
            <person name="Antonio M."/>
            <person name="Oren A."/>
            <person name="Chaudhuri R.R."/>
            <person name="La Ragione R."/>
            <person name="Hildebrand F."/>
            <person name="Pallen M.J."/>
        </authorList>
    </citation>
    <scope>NUCLEOTIDE SEQUENCE</scope>
    <source>
        <strain evidence="6">12435</strain>
    </source>
</reference>
<dbReference type="EMBL" id="DXHS01000063">
    <property type="protein sequence ID" value="HIW02415.1"/>
    <property type="molecule type" value="Genomic_DNA"/>
</dbReference>
<evidence type="ECO:0000256" key="2">
    <source>
        <dbReference type="ARBA" id="ARBA00023002"/>
    </source>
</evidence>
<evidence type="ECO:0000259" key="4">
    <source>
        <dbReference type="Pfam" id="PF00465"/>
    </source>
</evidence>
<keyword evidence="2" id="KW-0560">Oxidoreductase</keyword>
<dbReference type="PANTHER" id="PTHR11496">
    <property type="entry name" value="ALCOHOL DEHYDROGENASE"/>
    <property type="match status" value="1"/>
</dbReference>
<organism evidence="6 7">
    <name type="scientific">Candidatus Protoclostridium stercorigallinarum</name>
    <dbReference type="NCBI Taxonomy" id="2838741"/>
    <lineage>
        <taxon>Bacteria</taxon>
        <taxon>Bacillati</taxon>
        <taxon>Bacillota</taxon>
        <taxon>Clostridia</taxon>
        <taxon>Candidatus Protoclostridium</taxon>
    </lineage>
</organism>
<accession>A0A9D1Q0P4</accession>
<dbReference type="InterPro" id="IPR039697">
    <property type="entry name" value="Alcohol_dehydrogenase_Fe"/>
</dbReference>
<dbReference type="PANTHER" id="PTHR11496:SF102">
    <property type="entry name" value="ALCOHOL DEHYDROGENASE 4"/>
    <property type="match status" value="1"/>
</dbReference>
<evidence type="ECO:0000313" key="7">
    <source>
        <dbReference type="Proteomes" id="UP000823990"/>
    </source>
</evidence>
<dbReference type="AlphaFoldDB" id="A0A9D1Q0P4"/>
<dbReference type="Gene3D" id="1.20.1090.10">
    <property type="entry name" value="Dehydroquinate synthase-like - alpha domain"/>
    <property type="match status" value="1"/>
</dbReference>
<evidence type="ECO:0000259" key="5">
    <source>
        <dbReference type="Pfam" id="PF25137"/>
    </source>
</evidence>
<dbReference type="FunFam" id="1.20.1090.10:FF:000001">
    <property type="entry name" value="Aldehyde-alcohol dehydrogenase"/>
    <property type="match status" value="1"/>
</dbReference>
<evidence type="ECO:0000256" key="3">
    <source>
        <dbReference type="ARBA" id="ARBA00023027"/>
    </source>
</evidence>
<reference evidence="6" key="2">
    <citation type="submission" date="2021-04" db="EMBL/GenBank/DDBJ databases">
        <authorList>
            <person name="Gilroy R."/>
        </authorList>
    </citation>
    <scope>NUCLEOTIDE SEQUENCE</scope>
    <source>
        <strain evidence="6">12435</strain>
    </source>
</reference>
<dbReference type="Proteomes" id="UP000823990">
    <property type="component" value="Unassembled WGS sequence"/>
</dbReference>
<feature type="domain" description="Alcohol dehydrogenase iron-type/glycerol dehydrogenase GldA" evidence="4">
    <location>
        <begin position="35"/>
        <end position="193"/>
    </location>
</feature>
<evidence type="ECO:0000256" key="1">
    <source>
        <dbReference type="ARBA" id="ARBA00007358"/>
    </source>
</evidence>
<gene>
    <name evidence="6" type="ORF">H9892_03665</name>
</gene>
<dbReference type="Gene3D" id="3.40.50.1970">
    <property type="match status" value="1"/>
</dbReference>
<dbReference type="SUPFAM" id="SSF56796">
    <property type="entry name" value="Dehydroquinate synthase-like"/>
    <property type="match status" value="1"/>
</dbReference>
<dbReference type="CDD" id="cd08189">
    <property type="entry name" value="Fe-ADH-like"/>
    <property type="match status" value="1"/>
</dbReference>
<comment type="caution">
    <text evidence="6">The sequence shown here is derived from an EMBL/GenBank/DDBJ whole genome shotgun (WGS) entry which is preliminary data.</text>
</comment>
<dbReference type="InterPro" id="IPR001670">
    <property type="entry name" value="ADH_Fe/GldA"/>
</dbReference>
<dbReference type="InterPro" id="IPR018211">
    <property type="entry name" value="ADH_Fe_CS"/>
</dbReference>
<dbReference type="Pfam" id="PF25137">
    <property type="entry name" value="ADH_Fe_C"/>
    <property type="match status" value="1"/>
</dbReference>
<dbReference type="GO" id="GO:0046872">
    <property type="term" value="F:metal ion binding"/>
    <property type="evidence" value="ECO:0007669"/>
    <property type="project" value="InterPro"/>
</dbReference>